<keyword evidence="2" id="KW-1185">Reference proteome</keyword>
<reference evidence="1" key="1">
    <citation type="submission" date="2023-04" db="EMBL/GenBank/DDBJ databases">
        <title>Phytophthora fragariaefolia NBRC 109709.</title>
        <authorList>
            <person name="Ichikawa N."/>
            <person name="Sato H."/>
            <person name="Tonouchi N."/>
        </authorList>
    </citation>
    <scope>NUCLEOTIDE SEQUENCE</scope>
    <source>
        <strain evidence="1">NBRC 109709</strain>
    </source>
</reference>
<dbReference type="PANTHER" id="PTHR40866">
    <property type="entry name" value="BED-TYPE DOMAIN-CONTAINING PROTEIN"/>
    <property type="match status" value="1"/>
</dbReference>
<accession>A0A9W6TM75</accession>
<dbReference type="EMBL" id="BSXT01000117">
    <property type="protein sequence ID" value="GMF18132.1"/>
    <property type="molecule type" value="Genomic_DNA"/>
</dbReference>
<dbReference type="Gene3D" id="3.80.10.10">
    <property type="entry name" value="Ribonuclease Inhibitor"/>
    <property type="match status" value="1"/>
</dbReference>
<dbReference type="InterPro" id="IPR001611">
    <property type="entry name" value="Leu-rich_rpt"/>
</dbReference>
<protein>
    <submittedName>
        <fullName evidence="1">Unnamed protein product</fullName>
    </submittedName>
</protein>
<dbReference type="SUPFAM" id="SSF53098">
    <property type="entry name" value="Ribonuclease H-like"/>
    <property type="match status" value="1"/>
</dbReference>
<dbReference type="AlphaFoldDB" id="A0A9W6TM75"/>
<evidence type="ECO:0000313" key="1">
    <source>
        <dbReference type="EMBL" id="GMF18132.1"/>
    </source>
</evidence>
<evidence type="ECO:0000313" key="2">
    <source>
        <dbReference type="Proteomes" id="UP001165121"/>
    </source>
</evidence>
<dbReference type="PANTHER" id="PTHR40866:SF1">
    <property type="entry name" value="BED-TYPE DOMAIN-CONTAINING PROTEIN"/>
    <property type="match status" value="1"/>
</dbReference>
<gene>
    <name evidence="1" type="ORF">Pfra01_000148900</name>
</gene>
<dbReference type="PROSITE" id="PS51450">
    <property type="entry name" value="LRR"/>
    <property type="match status" value="1"/>
</dbReference>
<proteinExistence type="predicted"/>
<dbReference type="OrthoDB" id="5954088at2759"/>
<sequence length="1213" mass="135589">MDEQRAQTAPTAATALSSMIRAHSQPVLPPHATPTAVFAREESSSIKYDEMWSHSFALKTNQRHDFPTTNNEKHDKNKKKSAKLVLLQTDDDILAEQTTEQLNRIASSELDMCIKHLGLCKNLQTLYVDNNKIKDIEGIAELKKMWRIDITANLLTDLHALASFRALGFLYLEGNRICFEDLVCIRDVHLLEVRLLGNHALFRQNTVNDYRKKVAATLPNTWILDGHFISATERQQAIEECDEFVTSLLKSCKKLEAGGSKFGSVSDVWIESEGASNETLNCAANLIQVAHKALPLEESPDLRRLKAIVSFHNAESKLHNAHRHFAPSRHARNARLMPKVWVQEILALPRRIRLEVIILIATFIEFRYPKILLSEALTIRLLDSRHFPPEAIQDTVNLPPYALVAIVAIARQFSIQEEQSMRESFTLEAATDQFQEDSKMFATIPPLFETLLDVRVPSISSALDSNVLASSTRSRQAIKLLANTASFPDPAIKGKGKREAIVREMMPLIRAAKLEPASPALSSGCEVVVPYFRILSPTKSPSSDHNSKKVCKRTMNAIGSEKSITLPEDISEVPPHDKDFDRAVVARRKPKPGDWVEICQKQFVKIQFLSADGLFVVAALPTDASRTMTISLEQMFRVSNTVWRVKHLNEQQSQALFSRSQHPWKDLATANSTRIGKLHRDSDAFHRHGAARNQGFPNHFVTSQVLKDLDRSRDSYASHLKSIEIFSSNDTLDANYVLSSPEHISAQNHCAMTSFDEQCRTPMGLWSPVKQQAPYSVLGGGSLEQSSSLKELKTRKPRAAHALPPQQPDDWLEIRQEMQAQLGILDPTEQFTGTAGRPMTGCSSHSSDSDLLTRTDVSAIPTVAPDPDVSAAAQTIERGPKCSDQDPIVNGDRRRLQTLPQKLASAKFASTRVWHQVTTKTEFVFPSSGYANLISHLKDKHPDYGLEYKLHQSRQAGPLSAHGFVNPAAANMCRWMEWVVDRNMSLCEVDNPLTRAISKLKPTCSKKLKRYVAATVVGAAMHRQIEDLHEDLKILKSVTSKLQAEDLSLADVRTLFDAVVQRFPSMKPQLKAPDSIVHSPAFESAAVKVINGDVRLSTDERAAIKAFEKAASITGSKRKELDDDSVLGEDFATAILRAKKTAVAFPSAAVYSELLMKLPPTSNRVERLFSQAKLILTPQRASLLPINMELLIFLRSNRRYWDMETVNAVYQQM</sequence>
<dbReference type="InterPro" id="IPR012337">
    <property type="entry name" value="RNaseH-like_sf"/>
</dbReference>
<dbReference type="InterPro" id="IPR032675">
    <property type="entry name" value="LRR_dom_sf"/>
</dbReference>
<name>A0A9W6TM75_9STRA</name>
<organism evidence="1 2">
    <name type="scientific">Phytophthora fragariaefolia</name>
    <dbReference type="NCBI Taxonomy" id="1490495"/>
    <lineage>
        <taxon>Eukaryota</taxon>
        <taxon>Sar</taxon>
        <taxon>Stramenopiles</taxon>
        <taxon>Oomycota</taxon>
        <taxon>Peronosporomycetes</taxon>
        <taxon>Peronosporales</taxon>
        <taxon>Peronosporaceae</taxon>
        <taxon>Phytophthora</taxon>
    </lineage>
</organism>
<dbReference type="Proteomes" id="UP001165121">
    <property type="component" value="Unassembled WGS sequence"/>
</dbReference>
<comment type="caution">
    <text evidence="1">The sequence shown here is derived from an EMBL/GenBank/DDBJ whole genome shotgun (WGS) entry which is preliminary data.</text>
</comment>
<dbReference type="SUPFAM" id="SSF52058">
    <property type="entry name" value="L domain-like"/>
    <property type="match status" value="1"/>
</dbReference>